<dbReference type="Proteomes" id="UP001634394">
    <property type="component" value="Unassembled WGS sequence"/>
</dbReference>
<evidence type="ECO:0000313" key="3">
    <source>
        <dbReference type="EMBL" id="KAL3866649.1"/>
    </source>
</evidence>
<gene>
    <name evidence="3" type="ORF">ACJMK2_043932</name>
</gene>
<evidence type="ECO:0000313" key="4">
    <source>
        <dbReference type="Proteomes" id="UP001634394"/>
    </source>
</evidence>
<name>A0ABD3VYG4_SINWO</name>
<comment type="caution">
    <text evidence="3">The sequence shown here is derived from an EMBL/GenBank/DDBJ whole genome shotgun (WGS) entry which is preliminary data.</text>
</comment>
<keyword evidence="1" id="KW-0862">Zinc</keyword>
<accession>A0ABD3VYG4</accession>
<reference evidence="3 4" key="1">
    <citation type="submission" date="2024-11" db="EMBL/GenBank/DDBJ databases">
        <title>Chromosome-level genome assembly of the freshwater bivalve Anodonta woodiana.</title>
        <authorList>
            <person name="Chen X."/>
        </authorList>
    </citation>
    <scope>NUCLEOTIDE SEQUENCE [LARGE SCALE GENOMIC DNA]</scope>
    <source>
        <strain evidence="3">MN2024</strain>
        <tissue evidence="3">Gills</tissue>
    </source>
</reference>
<evidence type="ECO:0000259" key="2">
    <source>
        <dbReference type="PROSITE" id="PS50966"/>
    </source>
</evidence>
<dbReference type="PANTHER" id="PTHR47526:SF4">
    <property type="entry name" value="SWIM-TYPE DOMAIN-CONTAINING PROTEIN"/>
    <property type="match status" value="1"/>
</dbReference>
<dbReference type="InterPro" id="IPR007527">
    <property type="entry name" value="Znf_SWIM"/>
</dbReference>
<protein>
    <recommendedName>
        <fullName evidence="2">SWIM-type domain-containing protein</fullName>
    </recommendedName>
</protein>
<keyword evidence="4" id="KW-1185">Reference proteome</keyword>
<keyword evidence="1" id="KW-0863">Zinc-finger</keyword>
<proteinExistence type="predicted"/>
<dbReference type="AlphaFoldDB" id="A0ABD3VYG4"/>
<dbReference type="PANTHER" id="PTHR47526">
    <property type="entry name" value="ATP-DEPENDENT DNA HELICASE"/>
    <property type="match status" value="1"/>
</dbReference>
<sequence length="184" mass="20296">MRIREKPLEPWVIVNGDGIIDSAHCTCMAGLGECCNHVAALLFALETSTRIKIDATVTDAPAYWMLPSNADLSSPYNRLREMHLESAVKKRKMSTGEKDVVQSSCVKKNNNILSPTKHEETLFFHDLAGMILNAAVLSLADQFSDNFVAKSLSAEWPVDLGALYDSQISATEFSYDQILDSAKL</sequence>
<feature type="domain" description="SWIM-type" evidence="2">
    <location>
        <begin position="10"/>
        <end position="46"/>
    </location>
</feature>
<dbReference type="EMBL" id="JBJQND010000009">
    <property type="protein sequence ID" value="KAL3866649.1"/>
    <property type="molecule type" value="Genomic_DNA"/>
</dbReference>
<dbReference type="PROSITE" id="PS50966">
    <property type="entry name" value="ZF_SWIM"/>
    <property type="match status" value="1"/>
</dbReference>
<evidence type="ECO:0000256" key="1">
    <source>
        <dbReference type="PROSITE-ProRule" id="PRU00325"/>
    </source>
</evidence>
<keyword evidence="1" id="KW-0479">Metal-binding</keyword>
<organism evidence="3 4">
    <name type="scientific">Sinanodonta woodiana</name>
    <name type="common">Chinese pond mussel</name>
    <name type="synonym">Anodonta woodiana</name>
    <dbReference type="NCBI Taxonomy" id="1069815"/>
    <lineage>
        <taxon>Eukaryota</taxon>
        <taxon>Metazoa</taxon>
        <taxon>Spiralia</taxon>
        <taxon>Lophotrochozoa</taxon>
        <taxon>Mollusca</taxon>
        <taxon>Bivalvia</taxon>
        <taxon>Autobranchia</taxon>
        <taxon>Heteroconchia</taxon>
        <taxon>Palaeoheterodonta</taxon>
        <taxon>Unionida</taxon>
        <taxon>Unionoidea</taxon>
        <taxon>Unionidae</taxon>
        <taxon>Unioninae</taxon>
        <taxon>Sinanodonta</taxon>
    </lineage>
</organism>
<dbReference type="GO" id="GO:0008270">
    <property type="term" value="F:zinc ion binding"/>
    <property type="evidence" value="ECO:0007669"/>
    <property type="project" value="UniProtKB-KW"/>
</dbReference>